<dbReference type="Proteomes" id="UP001054945">
    <property type="component" value="Unassembled WGS sequence"/>
</dbReference>
<organism evidence="1 2">
    <name type="scientific">Caerostris extrusa</name>
    <name type="common">Bark spider</name>
    <name type="synonym">Caerostris bankana</name>
    <dbReference type="NCBI Taxonomy" id="172846"/>
    <lineage>
        <taxon>Eukaryota</taxon>
        <taxon>Metazoa</taxon>
        <taxon>Ecdysozoa</taxon>
        <taxon>Arthropoda</taxon>
        <taxon>Chelicerata</taxon>
        <taxon>Arachnida</taxon>
        <taxon>Araneae</taxon>
        <taxon>Araneomorphae</taxon>
        <taxon>Entelegynae</taxon>
        <taxon>Araneoidea</taxon>
        <taxon>Araneidae</taxon>
        <taxon>Caerostris</taxon>
    </lineage>
</organism>
<proteinExistence type="predicted"/>
<protein>
    <submittedName>
        <fullName evidence="1">Uncharacterized protein</fullName>
    </submittedName>
</protein>
<gene>
    <name evidence="1" type="ORF">CEXT_162481</name>
</gene>
<dbReference type="EMBL" id="BPLR01001960">
    <property type="protein sequence ID" value="GIX68375.1"/>
    <property type="molecule type" value="Genomic_DNA"/>
</dbReference>
<name>A0AAV4M932_CAEEX</name>
<comment type="caution">
    <text evidence="1">The sequence shown here is derived from an EMBL/GenBank/DDBJ whole genome shotgun (WGS) entry which is preliminary data.</text>
</comment>
<evidence type="ECO:0000313" key="2">
    <source>
        <dbReference type="Proteomes" id="UP001054945"/>
    </source>
</evidence>
<sequence length="125" mass="14261">MRTARLNDPFFCLGASAAVLRVTHVFHWFPFYTSLVIGSNRIELPEEWCEEVVNLSIPHTSKNEAPRAQPFIGQTPNGAPRQITCSFSTPATQDLSWQRMVEKKWSLLMLVAFFVFSRSKVVKLC</sequence>
<dbReference type="AlphaFoldDB" id="A0AAV4M932"/>
<reference evidence="1 2" key="1">
    <citation type="submission" date="2021-06" db="EMBL/GenBank/DDBJ databases">
        <title>Caerostris extrusa draft genome.</title>
        <authorList>
            <person name="Kono N."/>
            <person name="Arakawa K."/>
        </authorList>
    </citation>
    <scope>NUCLEOTIDE SEQUENCE [LARGE SCALE GENOMIC DNA]</scope>
</reference>
<accession>A0AAV4M932</accession>
<evidence type="ECO:0000313" key="1">
    <source>
        <dbReference type="EMBL" id="GIX68375.1"/>
    </source>
</evidence>
<keyword evidence="2" id="KW-1185">Reference proteome</keyword>